<keyword evidence="1" id="KW-0472">Membrane</keyword>
<keyword evidence="1" id="KW-0812">Transmembrane</keyword>
<reference evidence="2 3" key="1">
    <citation type="submission" date="2019-12" db="EMBL/GenBank/DDBJ databases">
        <authorList>
            <person name="Floudas D."/>
            <person name="Bentzer J."/>
            <person name="Ahren D."/>
            <person name="Johansson T."/>
            <person name="Persson P."/>
            <person name="Tunlid A."/>
        </authorList>
    </citation>
    <scope>NUCLEOTIDE SEQUENCE [LARGE SCALE GENOMIC DNA]</scope>
    <source>
        <strain evidence="2 3">CBS 102.39</strain>
    </source>
</reference>
<evidence type="ECO:0000313" key="2">
    <source>
        <dbReference type="EMBL" id="KAF4611175.1"/>
    </source>
</evidence>
<proteinExistence type="predicted"/>
<evidence type="ECO:0000256" key="1">
    <source>
        <dbReference type="SAM" id="Phobius"/>
    </source>
</evidence>
<name>A0A8H4VKE2_9AGAR</name>
<dbReference type="Proteomes" id="UP000521872">
    <property type="component" value="Unassembled WGS sequence"/>
</dbReference>
<comment type="caution">
    <text evidence="2">The sequence shown here is derived from an EMBL/GenBank/DDBJ whole genome shotgun (WGS) entry which is preliminary data.</text>
</comment>
<accession>A0A8H4VKE2</accession>
<organism evidence="2 3">
    <name type="scientific">Agrocybe pediades</name>
    <dbReference type="NCBI Taxonomy" id="84607"/>
    <lineage>
        <taxon>Eukaryota</taxon>
        <taxon>Fungi</taxon>
        <taxon>Dikarya</taxon>
        <taxon>Basidiomycota</taxon>
        <taxon>Agaricomycotina</taxon>
        <taxon>Agaricomycetes</taxon>
        <taxon>Agaricomycetidae</taxon>
        <taxon>Agaricales</taxon>
        <taxon>Agaricineae</taxon>
        <taxon>Strophariaceae</taxon>
        <taxon>Agrocybe</taxon>
    </lineage>
</organism>
<feature type="transmembrane region" description="Helical" evidence="1">
    <location>
        <begin position="166"/>
        <end position="189"/>
    </location>
</feature>
<protein>
    <submittedName>
        <fullName evidence="2">Uncharacterized protein</fullName>
    </submittedName>
</protein>
<keyword evidence="3" id="KW-1185">Reference proteome</keyword>
<dbReference type="EMBL" id="JAACJL010000058">
    <property type="protein sequence ID" value="KAF4611175.1"/>
    <property type="molecule type" value="Genomic_DNA"/>
</dbReference>
<feature type="transmembrane region" description="Helical" evidence="1">
    <location>
        <begin position="127"/>
        <end position="146"/>
    </location>
</feature>
<keyword evidence="1" id="KW-1133">Transmembrane helix</keyword>
<feature type="transmembrane region" description="Helical" evidence="1">
    <location>
        <begin position="78"/>
        <end position="98"/>
    </location>
</feature>
<dbReference type="AlphaFoldDB" id="A0A8H4VKE2"/>
<gene>
    <name evidence="2" type="ORF">D9613_007349</name>
</gene>
<evidence type="ECO:0000313" key="3">
    <source>
        <dbReference type="Proteomes" id="UP000521872"/>
    </source>
</evidence>
<sequence>MTSTLFDRITMPNAHIDVSTPKRMPSCSDLSNCKDASTNIRCTHIVQWNIATVFISTTLTEAILQIRIYALYNKSRKILFFLLFSCAATTSVSVWIMAEDLMVAVSQAVDIPGGKTCTFPMLPPRAYLFWVPFNIYDTILCGFAIYRGYKTFTSSIGPRGSLGRRLLNVMNVYIEIPGAFMVTLCYVLSNRMILNIRDTASKPSHTIGSSSSNFIDLSDMSHNHFSTRRK</sequence>